<proteinExistence type="predicted"/>
<reference evidence="1 2" key="1">
    <citation type="journal article" date="2015" name="Genome Announc.">
        <title>Complete Genome Sequence of Spiroplasma kunkelii Strain CR2-3x, Causal Agent of Corn Stunt Disease in Zea mays L.</title>
        <authorList>
            <person name="Davis R.E."/>
            <person name="Shao J."/>
            <person name="Dally E.L."/>
            <person name="Zhao Y."/>
            <person name="Gasparich G.E."/>
            <person name="Gaynor B.J."/>
            <person name="Athey J.C."/>
            <person name="Harrison N.A."/>
            <person name="Donofrio N."/>
        </authorList>
    </citation>
    <scope>NUCLEOTIDE SEQUENCE [LARGE SCALE GENOMIC DNA]</scope>
    <source>
        <strain evidence="1 2">CR2-3x</strain>
    </source>
</reference>
<organism evidence="1 2">
    <name type="scientific">Spiroplasma kunkelii CR2-3x</name>
    <dbReference type="NCBI Taxonomy" id="273035"/>
    <lineage>
        <taxon>Bacteria</taxon>
        <taxon>Bacillati</taxon>
        <taxon>Mycoplasmatota</taxon>
        <taxon>Mollicutes</taxon>
        <taxon>Entomoplasmatales</taxon>
        <taxon>Spiroplasmataceae</taxon>
        <taxon>Spiroplasma</taxon>
    </lineage>
</organism>
<sequence length="52" mass="5632">MAKLTENVLPKCKTIGIATEIYTTILNALLGGSTNIALSIDRLNDDKQNNVK</sequence>
<evidence type="ECO:0000313" key="2">
    <source>
        <dbReference type="Proteomes" id="UP000062963"/>
    </source>
</evidence>
<dbReference type="PATRIC" id="fig|273035.7.peg.1586"/>
<keyword evidence="2" id="KW-1185">Reference proteome</keyword>
<gene>
    <name evidence="1" type="ORF">SKUN_001291</name>
</gene>
<accession>A0A0K2JHU4</accession>
<dbReference type="AlphaFoldDB" id="A0A0K2JHU4"/>
<evidence type="ECO:0000313" key="1">
    <source>
        <dbReference type="EMBL" id="ALA98164.1"/>
    </source>
</evidence>
<dbReference type="KEGG" id="skn:SKUN_001291"/>
<protein>
    <submittedName>
        <fullName evidence="1">Uncharacterized protein</fullName>
    </submittedName>
</protein>
<name>A0A0K2JHU4_SPIKU</name>
<dbReference type="Proteomes" id="UP000062963">
    <property type="component" value="Chromosome"/>
</dbReference>
<dbReference type="EMBL" id="CP010899">
    <property type="protein sequence ID" value="ALA98164.1"/>
    <property type="molecule type" value="Genomic_DNA"/>
</dbReference>